<accession>A0A0D7BCE3</accession>
<dbReference type="Proteomes" id="UP000054007">
    <property type="component" value="Unassembled WGS sequence"/>
</dbReference>
<evidence type="ECO:0000313" key="3">
    <source>
        <dbReference type="Proteomes" id="UP000054007"/>
    </source>
</evidence>
<reference evidence="2 3" key="1">
    <citation type="journal article" date="2015" name="Fungal Genet. Biol.">
        <title>Evolution of novel wood decay mechanisms in Agaricales revealed by the genome sequences of Fistulina hepatica and Cylindrobasidium torrendii.</title>
        <authorList>
            <person name="Floudas D."/>
            <person name="Held B.W."/>
            <person name="Riley R."/>
            <person name="Nagy L.G."/>
            <person name="Koehler G."/>
            <person name="Ransdell A.S."/>
            <person name="Younus H."/>
            <person name="Chow J."/>
            <person name="Chiniquy J."/>
            <person name="Lipzen A."/>
            <person name="Tritt A."/>
            <person name="Sun H."/>
            <person name="Haridas S."/>
            <person name="LaButti K."/>
            <person name="Ohm R.A."/>
            <person name="Kues U."/>
            <person name="Blanchette R.A."/>
            <person name="Grigoriev I.V."/>
            <person name="Minto R.E."/>
            <person name="Hibbett D.S."/>
        </authorList>
    </citation>
    <scope>NUCLEOTIDE SEQUENCE [LARGE SCALE GENOMIC DNA]</scope>
    <source>
        <strain evidence="2 3">FP15055 ss-10</strain>
    </source>
</reference>
<sequence>MSRPSYLSPSSSRIYQEALRRYYEQLSIDLSTTCALEQSGLLDPRDPKSVLQDRIAELHQNRKDHGRLHHALDSMLDVLLVFNDAFGELGDSANIPGGKALFVAFGVLLKATRNLRNRERELEKLLGKASDFLERYAVRERLKTEETNEGLFVDIFVNVLKVLGLATQILHGRRQTFRNLLAALRDNQDIHDAETELNACLDAELQWTSVEVLRTVVQGSIVVS</sequence>
<evidence type="ECO:0000313" key="2">
    <source>
        <dbReference type="EMBL" id="KIY68187.1"/>
    </source>
</evidence>
<evidence type="ECO:0000256" key="1">
    <source>
        <dbReference type="SAM" id="Coils"/>
    </source>
</evidence>
<dbReference type="OrthoDB" id="3012462at2759"/>
<feature type="coiled-coil region" evidence="1">
    <location>
        <begin position="108"/>
        <end position="135"/>
    </location>
</feature>
<proteinExistence type="predicted"/>
<organism evidence="2 3">
    <name type="scientific">Cylindrobasidium torrendii FP15055 ss-10</name>
    <dbReference type="NCBI Taxonomy" id="1314674"/>
    <lineage>
        <taxon>Eukaryota</taxon>
        <taxon>Fungi</taxon>
        <taxon>Dikarya</taxon>
        <taxon>Basidiomycota</taxon>
        <taxon>Agaricomycotina</taxon>
        <taxon>Agaricomycetes</taxon>
        <taxon>Agaricomycetidae</taxon>
        <taxon>Agaricales</taxon>
        <taxon>Marasmiineae</taxon>
        <taxon>Physalacriaceae</taxon>
        <taxon>Cylindrobasidium</taxon>
    </lineage>
</organism>
<keyword evidence="3" id="KW-1185">Reference proteome</keyword>
<dbReference type="AlphaFoldDB" id="A0A0D7BCE3"/>
<dbReference type="EMBL" id="KN880508">
    <property type="protein sequence ID" value="KIY68187.1"/>
    <property type="molecule type" value="Genomic_DNA"/>
</dbReference>
<gene>
    <name evidence="2" type="ORF">CYLTODRAFT_267102</name>
</gene>
<keyword evidence="1" id="KW-0175">Coiled coil</keyword>
<evidence type="ECO:0008006" key="4">
    <source>
        <dbReference type="Google" id="ProtNLM"/>
    </source>
</evidence>
<name>A0A0D7BCE3_9AGAR</name>
<protein>
    <recommendedName>
        <fullName evidence="4">Fungal STAND N-terminal Goodbye domain-containing protein</fullName>
    </recommendedName>
</protein>